<organism evidence="2">
    <name type="scientific">Bos taurus</name>
    <name type="common">Bovine</name>
    <dbReference type="NCBI Taxonomy" id="9913"/>
    <lineage>
        <taxon>Eukaryota</taxon>
        <taxon>Metazoa</taxon>
        <taxon>Chordata</taxon>
        <taxon>Craniata</taxon>
        <taxon>Vertebrata</taxon>
        <taxon>Euteleostomi</taxon>
        <taxon>Mammalia</taxon>
        <taxon>Eutheria</taxon>
        <taxon>Laurasiatheria</taxon>
        <taxon>Artiodactyla</taxon>
        <taxon>Ruminantia</taxon>
        <taxon>Pecora</taxon>
        <taxon>Bovidae</taxon>
        <taxon>Bovinae</taxon>
        <taxon>Bos</taxon>
    </lineage>
</organism>
<feature type="region of interest" description="Disordered" evidence="1">
    <location>
        <begin position="102"/>
        <end position="142"/>
    </location>
</feature>
<evidence type="ECO:0000313" key="2">
    <source>
        <dbReference type="EMBL" id="AAK13293.1"/>
    </source>
</evidence>
<feature type="compositionally biased region" description="Basic and acidic residues" evidence="1">
    <location>
        <begin position="289"/>
        <end position="300"/>
    </location>
</feature>
<protein>
    <submittedName>
        <fullName evidence="2">Rasfadin</fullName>
    </submittedName>
</protein>
<feature type="region of interest" description="Disordered" evidence="1">
    <location>
        <begin position="289"/>
        <end position="328"/>
    </location>
</feature>
<sequence length="328" mass="35621">MDFHHQTSLVPCGQDKYISKNELLLHLKTYNLYYEGHLKKFAAPTSRGGRRVYCGGAAEHLLGTAPAHSSTDAGRQGTHSTSSILFLLALWLELGGSGYHPEAPHHAQHSDLRGGCPAGERSDTEPHRLQGPEVPTGRHPTVDAHTQGCWGTSSWQCEDTQRPAANQTPPLLYQRPFLQPQDISVHASLWLHHQCPHQQHHDDSTGPEVAAQQIEDWELGRGVCTVCGPYQRRETEAEEHGLSSNCPDPPRPMCAGLQSVPVGEGPGGGSYLCCGSVYKVRDACPKKLHSEAPRGRREGSQEADAQVHCAPPNDSAEAGGDSRDPSNN</sequence>
<dbReference type="AlphaFoldDB" id="Q9BGL1"/>
<reference evidence="2" key="1">
    <citation type="journal article" date="2001" name="Mamm. Genome">
        <title>Isolation and molecular characterization of rasfadin, a novel gene in the vicinity of the bovine prion gene.</title>
        <authorList>
            <person name="Comincini S."/>
            <person name="Castiglioni B.M."/>
            <person name="Foti G.M."/>
            <person name="Del Vecchio I."/>
            <person name="Ferretti L."/>
        </authorList>
    </citation>
    <scope>NUCLEOTIDE SEQUENCE</scope>
</reference>
<evidence type="ECO:0000256" key="1">
    <source>
        <dbReference type="SAM" id="MobiDB-lite"/>
    </source>
</evidence>
<dbReference type="OrthoDB" id="9976881at2759"/>
<dbReference type="EMBL" id="AF277231">
    <property type="protein sequence ID" value="AAK13293.1"/>
    <property type="molecule type" value="mRNA"/>
</dbReference>
<gene>
    <name evidence="2" type="primary">RASSF2</name>
</gene>
<proteinExistence type="evidence at transcript level"/>
<feature type="compositionally biased region" description="Basic and acidic residues" evidence="1">
    <location>
        <begin position="102"/>
        <end position="112"/>
    </location>
</feature>
<feature type="compositionally biased region" description="Basic and acidic residues" evidence="1">
    <location>
        <begin position="120"/>
        <end position="130"/>
    </location>
</feature>
<dbReference type="KEGG" id="bta:282337"/>
<name>Q9BGL1_BOVIN</name>
<accession>Q9BGL1</accession>